<dbReference type="EMBL" id="AP024525">
    <property type="protein sequence ID" value="BCT76087.1"/>
    <property type="molecule type" value="Genomic_DNA"/>
</dbReference>
<name>A0ABM7PVA2_SINCY</name>
<evidence type="ECO:0000313" key="2">
    <source>
        <dbReference type="Proteomes" id="UP001319861"/>
    </source>
</evidence>
<protein>
    <submittedName>
        <fullName evidence="1">Uncharacterized protein</fullName>
    </submittedName>
</protein>
<gene>
    <name evidence="1" type="ORF">SCMU_19290</name>
</gene>
<reference evidence="1 2" key="1">
    <citation type="journal article" date="2021" name="J. Biosci. Bioeng.">
        <title>Identification and characterization of a chc gene cluster responsible for the aromatization pathway of cyclohexanecarboxylate degradation in Sinomonas cyclohexanicum ATCC 51369.</title>
        <authorList>
            <person name="Yamamoto T."/>
            <person name="Hasegawa Y."/>
            <person name="Lau P.C.K."/>
            <person name="Iwaki H."/>
        </authorList>
    </citation>
    <scope>NUCLEOTIDE SEQUENCE [LARGE SCALE GENOMIC DNA]</scope>
    <source>
        <strain evidence="1 2">ATCC 51369</strain>
    </source>
</reference>
<proteinExistence type="predicted"/>
<evidence type="ECO:0000313" key="1">
    <source>
        <dbReference type="EMBL" id="BCT76087.1"/>
    </source>
</evidence>
<accession>A0ABM7PVA2</accession>
<sequence>MTPSDRATRFAPLDDGDEWWLMTDRERRIWNEARALEDTTAYWRGWLDRDAQCCADHATVENRIDAAARLFLLMDAEEAHRRSGVRR</sequence>
<dbReference type="RefSeq" id="WP_229232738.1">
    <property type="nucleotide sequence ID" value="NZ_AP024525.1"/>
</dbReference>
<keyword evidence="2" id="KW-1185">Reference proteome</keyword>
<organism evidence="1 2">
    <name type="scientific">Sinomonas cyclohexanicum</name>
    <name type="common">Corynebacterium cyclohexanicum</name>
    <dbReference type="NCBI Taxonomy" id="322009"/>
    <lineage>
        <taxon>Bacteria</taxon>
        <taxon>Bacillati</taxon>
        <taxon>Actinomycetota</taxon>
        <taxon>Actinomycetes</taxon>
        <taxon>Micrococcales</taxon>
        <taxon>Micrococcaceae</taxon>
        <taxon>Sinomonas</taxon>
    </lineage>
</organism>
<dbReference type="Proteomes" id="UP001319861">
    <property type="component" value="Chromosome"/>
</dbReference>